<evidence type="ECO:0008006" key="3">
    <source>
        <dbReference type="Google" id="ProtNLM"/>
    </source>
</evidence>
<proteinExistence type="predicted"/>
<dbReference type="AlphaFoldDB" id="A0A173MQC0"/>
<evidence type="ECO:0000313" key="2">
    <source>
        <dbReference type="Proteomes" id="UP000186917"/>
    </source>
</evidence>
<dbReference type="SUPFAM" id="SSF48452">
    <property type="entry name" value="TPR-like"/>
    <property type="match status" value="1"/>
</dbReference>
<dbReference type="EMBL" id="FTOR01000001">
    <property type="protein sequence ID" value="SIS77266.1"/>
    <property type="molecule type" value="Genomic_DNA"/>
</dbReference>
<organism evidence="1 2">
    <name type="scientific">Filimonas lacunae</name>
    <dbReference type="NCBI Taxonomy" id="477680"/>
    <lineage>
        <taxon>Bacteria</taxon>
        <taxon>Pseudomonadati</taxon>
        <taxon>Bacteroidota</taxon>
        <taxon>Chitinophagia</taxon>
        <taxon>Chitinophagales</taxon>
        <taxon>Chitinophagaceae</taxon>
        <taxon>Filimonas</taxon>
    </lineage>
</organism>
<dbReference type="OrthoDB" id="725871at2"/>
<dbReference type="Gene3D" id="1.25.40.390">
    <property type="match status" value="1"/>
</dbReference>
<accession>A0A173MQC0</accession>
<name>A0A173MQC0_9BACT</name>
<dbReference type="STRING" id="477680.SAMN05421788_1011124"/>
<dbReference type="InterPro" id="IPR011990">
    <property type="entry name" value="TPR-like_helical_dom_sf"/>
</dbReference>
<sequence>MKKLLYILLLITPLLITGCHKMQFDDPNTFTLNEALAITPDYYFKVAASSLNSAMFWSNDAIYSTTGFGLLGDQTTTHNGSYRWIDFNVEPRIALNTADSYNGQSVMYAPYQFFYQANLDAVKVITGLNAGKPGVDSKGVSRTNEVYAIAHLVQGISQGFLGATYDRGIIVDQDLGVATPQAYPNSYKEMIENAVKHLDMAIGFANQATSITMAEFYPGVVADKAQFIRFANSLAARFLASIPRDKAEARALGSTFWNRVYTYAKAGLTDDFTTAPYAGSGYYYNYSTYYLSFLVSGAPYLPVDIKLAYFADTTGTYPDAYPTDNTVLGPVKTNDARFATYFQYYAAFGGYLDASLGRYMFSNYGRIRWGNGANAAMYSNRQVIMLKEEVDLLRAEALFWTGDLSGAAAELNAPTSERIAKGGLRQVPATEQAISYALHYEYAISIDIGGSNIGPFGYMRRHNLLQPGSPTQFPITQNQLRLTSVQPYTFGGIENAGKKGVWGETGTAGTDWGWKGTKVVF</sequence>
<gene>
    <name evidence="1" type="ORF">SAMN05421788_1011124</name>
</gene>
<evidence type="ECO:0000313" key="1">
    <source>
        <dbReference type="EMBL" id="SIS77266.1"/>
    </source>
</evidence>
<protein>
    <recommendedName>
        <fullName evidence="3">Starch-binding associating with outer membrane</fullName>
    </recommendedName>
</protein>
<keyword evidence="2" id="KW-1185">Reference proteome</keyword>
<reference evidence="2" key="1">
    <citation type="submission" date="2017-01" db="EMBL/GenBank/DDBJ databases">
        <authorList>
            <person name="Varghese N."/>
            <person name="Submissions S."/>
        </authorList>
    </citation>
    <scope>NUCLEOTIDE SEQUENCE [LARGE SCALE GENOMIC DNA]</scope>
    <source>
        <strain evidence="2">DSM 21054</strain>
    </source>
</reference>
<dbReference type="Proteomes" id="UP000186917">
    <property type="component" value="Unassembled WGS sequence"/>
</dbReference>
<dbReference type="RefSeq" id="WP_076376461.1">
    <property type="nucleotide sequence ID" value="NZ_AP017422.1"/>
</dbReference>
<dbReference type="PROSITE" id="PS51257">
    <property type="entry name" value="PROKAR_LIPOPROTEIN"/>
    <property type="match status" value="1"/>
</dbReference>
<dbReference type="KEGG" id="fln:FLA_5740"/>